<organism evidence="1 2">
    <name type="scientific">Bizionia myxarmorum</name>
    <dbReference type="NCBI Taxonomy" id="291186"/>
    <lineage>
        <taxon>Bacteria</taxon>
        <taxon>Pseudomonadati</taxon>
        <taxon>Bacteroidota</taxon>
        <taxon>Flavobacteriia</taxon>
        <taxon>Flavobacteriales</taxon>
        <taxon>Flavobacteriaceae</taxon>
        <taxon>Bizionia</taxon>
    </lineage>
</organism>
<dbReference type="OrthoDB" id="9813075at2"/>
<evidence type="ECO:0000313" key="1">
    <source>
        <dbReference type="EMBL" id="TYB79949.1"/>
    </source>
</evidence>
<dbReference type="InterPro" id="IPR027268">
    <property type="entry name" value="Peptidase_M4/M1_CTD_sf"/>
</dbReference>
<accession>A0A5D0RFW0</accession>
<dbReference type="SUPFAM" id="SSF55486">
    <property type="entry name" value="Metalloproteases ('zincins'), catalytic domain"/>
    <property type="match status" value="1"/>
</dbReference>
<dbReference type="EMBL" id="VSKK01000001">
    <property type="protein sequence ID" value="TYB79949.1"/>
    <property type="molecule type" value="Genomic_DNA"/>
</dbReference>
<keyword evidence="2" id="KW-1185">Reference proteome</keyword>
<dbReference type="Gene3D" id="1.10.390.10">
    <property type="entry name" value="Neutral Protease Domain 2"/>
    <property type="match status" value="1"/>
</dbReference>
<protein>
    <submittedName>
        <fullName evidence="1">M1 family metallopeptidase</fullName>
    </submittedName>
</protein>
<proteinExistence type="predicted"/>
<comment type="caution">
    <text evidence="1">The sequence shown here is derived from an EMBL/GenBank/DDBJ whole genome shotgun (WGS) entry which is preliminary data.</text>
</comment>
<evidence type="ECO:0000313" key="2">
    <source>
        <dbReference type="Proteomes" id="UP000323720"/>
    </source>
</evidence>
<dbReference type="AlphaFoldDB" id="A0A5D0RFW0"/>
<reference evidence="1 2" key="1">
    <citation type="submission" date="2019-08" db="EMBL/GenBank/DDBJ databases">
        <title>Genomes of Antarctic Bizionia species.</title>
        <authorList>
            <person name="Bowman J.P."/>
        </authorList>
    </citation>
    <scope>NUCLEOTIDE SEQUENCE [LARGE SCALE GENOMIC DNA]</scope>
    <source>
        <strain evidence="1 2">ADA-4</strain>
    </source>
</reference>
<name>A0A5D0RFW0_9FLAO</name>
<gene>
    <name evidence="1" type="ORF">ES674_08285</name>
</gene>
<sequence length="914" mass="106920">MENNQIKISQEITYFNTSQDTLQTIYLNDWGNSFATKDTPLAKRFSEEFKTEFHFAKNEDRGYSVITDIHQNGSELKFDRVKDHIDVIKVELDTPLLPNNSYTIYLNYIVQVPNDKFTRYGVTSTGDYNLRFWYITPAIYNGAWKYSSNKDLDDMFVPLADIDMEITFPLAYQLVSELDKKDYYQVKGNQVVVLSGKNRVNSKLFLNKESQYRDIETDFFTIASNVDDEDLSPMNKALVTDKIAQFLSNNLGDYPHKRLLITDIDYRKNPLYGLNLLPSFIRPFPDHFQYELKILKTGLRSYLENILLINPRTDQWLLDGMQTYYLMKYVDEFYPNMKLAGTLSDIFGLKSFHATQLDFNAQYSFLYMHMARQNIDQPLSMSKDSLLKFNENIANKYKAGVGLKYLDDYLGNYKMTGTLLDYLNTNRNQEANTNNFKDFLEATATKDLNWFFTDYLQTKKYIDYTISRAVRENDSIRVTIKNKSDANVPISLFSFTDKTVTSKIWLENIKDSITISIPDTETTRLVLNHDQIVPEFNVRNNTKTLNKALFNRPLQLRLIKDIEDPDYNQVFLMPIVEFNNIYDGIVLGVKAYNKTVLRKPFYYKISPQYGLKSESLTGSISLNYNQYIDDSSHLYNISYGVGASYSSYAKDLFVTKFTPGVQLSFKDKTNLRANKRQYLSVRYVDINRDSDPSALLTSETNQPNYGVFNMRYNHIDKDLINYSSWFADMQFAEKFGKIALNYEYRKLSKNNRQYNLRFFAGAFFYNKTYRDSDYFSFALDRPTDYLFDYNYYGRSESAGIFSQQLIIAEGGFKSQLEPAFANQWITTLNGSMTIWKYIMAYGDIGLVKNHEESTKVLYDTGIRVSLMEDYFELYFPVYSNLGWEVSQPQYAEKIRFIVTLDFKTLLGLFTRRWY</sequence>
<dbReference type="Proteomes" id="UP000323720">
    <property type="component" value="Unassembled WGS sequence"/>
</dbReference>